<gene>
    <name evidence="1" type="ORF">LOAG_14204</name>
</gene>
<reference evidence="1" key="1">
    <citation type="submission" date="2012-04" db="EMBL/GenBank/DDBJ databases">
        <title>The Genome Sequence of Loa loa.</title>
        <authorList>
            <consortium name="The Broad Institute Genome Sequencing Platform"/>
            <consortium name="Broad Institute Genome Sequencing Center for Infectious Disease"/>
            <person name="Nutman T.B."/>
            <person name="Fink D.L."/>
            <person name="Russ C."/>
            <person name="Young S."/>
            <person name="Zeng Q."/>
            <person name="Gargeya S."/>
            <person name="Alvarado L."/>
            <person name="Berlin A."/>
            <person name="Chapman S.B."/>
            <person name="Chen Z."/>
            <person name="Freedman E."/>
            <person name="Gellesch M."/>
            <person name="Goldberg J."/>
            <person name="Griggs A."/>
            <person name="Gujja S."/>
            <person name="Heilman E.R."/>
            <person name="Heiman D."/>
            <person name="Howarth C."/>
            <person name="Mehta T."/>
            <person name="Neiman D."/>
            <person name="Pearson M."/>
            <person name="Roberts A."/>
            <person name="Saif S."/>
            <person name="Shea T."/>
            <person name="Shenoy N."/>
            <person name="Sisk P."/>
            <person name="Stolte C."/>
            <person name="Sykes S."/>
            <person name="White J."/>
            <person name="Yandava C."/>
            <person name="Haas B."/>
            <person name="Henn M.R."/>
            <person name="Nusbaum C."/>
            <person name="Birren B."/>
        </authorList>
    </citation>
    <scope>NUCLEOTIDE SEQUENCE [LARGE SCALE GENOMIC DNA]</scope>
</reference>
<dbReference type="EMBL" id="JH713201">
    <property type="protein sequence ID" value="EFO14318.1"/>
    <property type="molecule type" value="Genomic_DNA"/>
</dbReference>
<protein>
    <submittedName>
        <fullName evidence="1">Uncharacterized protein</fullName>
    </submittedName>
</protein>
<dbReference type="CTD" id="9951682"/>
<dbReference type="KEGG" id="loa:LOAG_14204"/>
<dbReference type="InParanoid" id="A0A1S0TI64"/>
<name>A0A1S0TI64_LOALO</name>
<sequence length="55" mass="6098">MHIRINGFDELAPGAFVETVRWSGVANNCTECNFTEGSMGNITGVTRALFSIEWF</sequence>
<evidence type="ECO:0000313" key="1">
    <source>
        <dbReference type="EMBL" id="EFO14318.1"/>
    </source>
</evidence>
<proteinExistence type="predicted"/>
<dbReference type="RefSeq" id="XP_003149751.1">
    <property type="nucleotide sequence ID" value="XM_003149703.1"/>
</dbReference>
<organism evidence="1">
    <name type="scientific">Loa loa</name>
    <name type="common">Eye worm</name>
    <name type="synonym">Filaria loa</name>
    <dbReference type="NCBI Taxonomy" id="7209"/>
    <lineage>
        <taxon>Eukaryota</taxon>
        <taxon>Metazoa</taxon>
        <taxon>Ecdysozoa</taxon>
        <taxon>Nematoda</taxon>
        <taxon>Chromadorea</taxon>
        <taxon>Rhabditida</taxon>
        <taxon>Spirurina</taxon>
        <taxon>Spiruromorpha</taxon>
        <taxon>Filarioidea</taxon>
        <taxon>Onchocercidae</taxon>
        <taxon>Loa</taxon>
    </lineage>
</organism>
<accession>A0A1S0TI64</accession>
<dbReference type="AlphaFoldDB" id="A0A1S0TI64"/>
<dbReference type="GeneID" id="9951682"/>